<dbReference type="Gramene" id="OMERI03G36760.1">
    <property type="protein sequence ID" value="OMERI03G36760.1"/>
    <property type="gene ID" value="OMERI03G36760"/>
</dbReference>
<dbReference type="HOGENOM" id="CLU_165756_0_0_1"/>
<dbReference type="InterPro" id="IPR021790">
    <property type="entry name" value="PTBP1-like_RRM2"/>
</dbReference>
<protein>
    <recommendedName>
        <fullName evidence="3">PTBP1-like RNA recognition motif 2 domain-containing protein</fullName>
    </recommendedName>
</protein>
<evidence type="ECO:0000313" key="4">
    <source>
        <dbReference type="EnsemblPlants" id="OMERI03G36760.1"/>
    </source>
</evidence>
<keyword evidence="5" id="KW-1185">Reference proteome</keyword>
<reference evidence="4" key="2">
    <citation type="submission" date="2018-05" db="EMBL/GenBank/DDBJ databases">
        <title>OmerRS3 (Oryza meridionalis Reference Sequence Version 3).</title>
        <authorList>
            <person name="Zhang J."/>
            <person name="Kudrna D."/>
            <person name="Lee S."/>
            <person name="Talag J."/>
            <person name="Welchert J."/>
            <person name="Wing R.A."/>
        </authorList>
    </citation>
    <scope>NUCLEOTIDE SEQUENCE [LARGE SCALE GENOMIC DNA]</scope>
    <source>
        <strain evidence="4">cv. OR44</strain>
    </source>
</reference>
<dbReference type="AlphaFoldDB" id="A0A0E0D960"/>
<dbReference type="PANTHER" id="PTHR15592">
    <property type="entry name" value="MATRIN 3/NUCLEAR PROTEIN 220-RELATED"/>
    <property type="match status" value="1"/>
</dbReference>
<dbReference type="Pfam" id="PF11835">
    <property type="entry name" value="RRM_8"/>
    <property type="match status" value="1"/>
</dbReference>
<dbReference type="CDD" id="cd12422">
    <property type="entry name" value="RRM2_PTBP1_hnRNPL_like"/>
    <property type="match status" value="1"/>
</dbReference>
<dbReference type="STRING" id="40149.A0A0E0D960"/>
<keyword evidence="1" id="KW-0677">Repeat</keyword>
<evidence type="ECO:0000256" key="1">
    <source>
        <dbReference type="ARBA" id="ARBA00022737"/>
    </source>
</evidence>
<evidence type="ECO:0000256" key="2">
    <source>
        <dbReference type="ARBA" id="ARBA00022884"/>
    </source>
</evidence>
<sequence>MVWGSTGDGRSGWQLSGGIFGGDAHHLFDKMSSQLGGDSGAVLRVTVSHTLYPVTSEVLHQVYDAYEAVEVQVLATSAWHVEALVSFKSGHDVERARSATHGRNIYNGCCQLDIQYTQSLL</sequence>
<evidence type="ECO:0000313" key="5">
    <source>
        <dbReference type="Proteomes" id="UP000008021"/>
    </source>
</evidence>
<reference evidence="4" key="1">
    <citation type="submission" date="2015-04" db="UniProtKB">
        <authorList>
            <consortium name="EnsemblPlants"/>
        </authorList>
    </citation>
    <scope>IDENTIFICATION</scope>
</reference>
<dbReference type="Gene3D" id="3.30.70.330">
    <property type="match status" value="1"/>
</dbReference>
<keyword evidence="2" id="KW-0694">RNA-binding</keyword>
<dbReference type="Proteomes" id="UP000008021">
    <property type="component" value="Chromosome 3"/>
</dbReference>
<dbReference type="InterPro" id="IPR035979">
    <property type="entry name" value="RBD_domain_sf"/>
</dbReference>
<dbReference type="eggNOG" id="KOG1190">
    <property type="taxonomic scope" value="Eukaryota"/>
</dbReference>
<proteinExistence type="predicted"/>
<dbReference type="SUPFAM" id="SSF54928">
    <property type="entry name" value="RNA-binding domain, RBD"/>
    <property type="match status" value="1"/>
</dbReference>
<accession>A0A0E0D960</accession>
<evidence type="ECO:0000259" key="3">
    <source>
        <dbReference type="Pfam" id="PF11835"/>
    </source>
</evidence>
<feature type="domain" description="PTBP1-like RNA recognition motif 2" evidence="3">
    <location>
        <begin position="31"/>
        <end position="119"/>
    </location>
</feature>
<dbReference type="GO" id="GO:0003723">
    <property type="term" value="F:RNA binding"/>
    <property type="evidence" value="ECO:0007669"/>
    <property type="project" value="UniProtKB-KW"/>
</dbReference>
<dbReference type="InterPro" id="IPR012677">
    <property type="entry name" value="Nucleotide-bd_a/b_plait_sf"/>
</dbReference>
<dbReference type="EnsemblPlants" id="OMERI03G36760.1">
    <property type="protein sequence ID" value="OMERI03G36760.1"/>
    <property type="gene ID" value="OMERI03G36760"/>
</dbReference>
<organism evidence="4">
    <name type="scientific">Oryza meridionalis</name>
    <dbReference type="NCBI Taxonomy" id="40149"/>
    <lineage>
        <taxon>Eukaryota</taxon>
        <taxon>Viridiplantae</taxon>
        <taxon>Streptophyta</taxon>
        <taxon>Embryophyta</taxon>
        <taxon>Tracheophyta</taxon>
        <taxon>Spermatophyta</taxon>
        <taxon>Magnoliopsida</taxon>
        <taxon>Liliopsida</taxon>
        <taxon>Poales</taxon>
        <taxon>Poaceae</taxon>
        <taxon>BOP clade</taxon>
        <taxon>Oryzoideae</taxon>
        <taxon>Oryzeae</taxon>
        <taxon>Oryzinae</taxon>
        <taxon>Oryza</taxon>
    </lineage>
</organism>
<name>A0A0E0D960_9ORYZ</name>